<dbReference type="AlphaFoldDB" id="T1GCA8"/>
<evidence type="ECO:0000259" key="1">
    <source>
        <dbReference type="Pfam" id="PF05444"/>
    </source>
</evidence>
<feature type="domain" description="DUF753" evidence="1">
    <location>
        <begin position="154"/>
        <end position="223"/>
    </location>
</feature>
<protein>
    <recommendedName>
        <fullName evidence="1">DUF753 domain-containing protein</fullName>
    </recommendedName>
</protein>
<reference evidence="3" key="1">
    <citation type="submission" date="2013-02" db="EMBL/GenBank/DDBJ databases">
        <authorList>
            <person name="Hughes D."/>
        </authorList>
    </citation>
    <scope>NUCLEOTIDE SEQUENCE</scope>
    <source>
        <strain>Durham</strain>
        <strain evidence="3">NC isolate 2 -- Noor lab</strain>
    </source>
</reference>
<sequence>MEKCVLCDSQKNPSCVANTNSSKTVDCKTACFSFINNVGDTVRGCAINDDICQNNELCSTCKTDLCNQEVFPESRLQCVQCENCFNSTTLPQMSYCDIYNPEDECYTYFDPKTLLTIRGCTSSSMPPMCGNCNLEKCQTDGCNNKQPEISNFFCYECYGSDEDCVSGKNLEAVRCAHGDRCITQYDNSTGNLWRSCVASKTEECSKEDEANGFCEICTKDKCNDQLMPSDRLYCLQCEGQNATNCYNGTVGSTPCLRAQKFDRCYSYIDHKDVMHRGCESDGFCDGSDQCVYCGKDGCNNVDGNGNPDLPNVGTFLVSLVMEMMLHVYWDQFQAILVSTETNV</sequence>
<accession>T1GCA8</accession>
<feature type="domain" description="DUF753" evidence="1">
    <location>
        <begin position="233"/>
        <end position="299"/>
    </location>
</feature>
<dbReference type="InterPro" id="IPR008472">
    <property type="entry name" value="DUF753"/>
</dbReference>
<dbReference type="PANTHER" id="PTHR21721">
    <property type="entry name" value="GH09876P-RELATED"/>
    <property type="match status" value="1"/>
</dbReference>
<organism evidence="2 3">
    <name type="scientific">Megaselia scalaris</name>
    <name type="common">Humpbacked fly</name>
    <name type="synonym">Phora scalaris</name>
    <dbReference type="NCBI Taxonomy" id="36166"/>
    <lineage>
        <taxon>Eukaryota</taxon>
        <taxon>Metazoa</taxon>
        <taxon>Ecdysozoa</taxon>
        <taxon>Arthropoda</taxon>
        <taxon>Hexapoda</taxon>
        <taxon>Insecta</taxon>
        <taxon>Pterygota</taxon>
        <taxon>Neoptera</taxon>
        <taxon>Endopterygota</taxon>
        <taxon>Diptera</taxon>
        <taxon>Brachycera</taxon>
        <taxon>Muscomorpha</taxon>
        <taxon>Platypezoidea</taxon>
        <taxon>Phoridae</taxon>
        <taxon>Megaseliini</taxon>
        <taxon>Megaselia</taxon>
    </lineage>
</organism>
<name>T1GCA8_MEGSC</name>
<evidence type="ECO:0000313" key="3">
    <source>
        <dbReference type="Proteomes" id="UP000015102"/>
    </source>
</evidence>
<dbReference type="EMBL" id="CAQQ02061013">
    <property type="status" value="NOT_ANNOTATED_CDS"/>
    <property type="molecule type" value="Genomic_DNA"/>
</dbReference>
<dbReference type="EnsemblMetazoa" id="MESCA000918-RA">
    <property type="protein sequence ID" value="MESCA000918-PA"/>
    <property type="gene ID" value="MESCA000918"/>
</dbReference>
<proteinExistence type="predicted"/>
<evidence type="ECO:0000313" key="2">
    <source>
        <dbReference type="EnsemblMetazoa" id="MESCA000918-PA"/>
    </source>
</evidence>
<dbReference type="HOGENOM" id="CLU_809603_0_0_1"/>
<dbReference type="Proteomes" id="UP000015102">
    <property type="component" value="Unassembled WGS sequence"/>
</dbReference>
<dbReference type="OMA" id="CYSCEQD"/>
<reference evidence="2" key="2">
    <citation type="submission" date="2015-06" db="UniProtKB">
        <authorList>
            <consortium name="EnsemblMetazoa"/>
        </authorList>
    </citation>
    <scope>IDENTIFICATION</scope>
</reference>
<dbReference type="Pfam" id="PF05444">
    <property type="entry name" value="DUF753"/>
    <property type="match status" value="2"/>
</dbReference>
<keyword evidence="3" id="KW-1185">Reference proteome</keyword>